<sequence>MDGKLKSIVFKWKGVTILLSSDGKLFTYTSFDSNERRWDFFKDVIDILFKLDAMHIYQP</sequence>
<reference evidence="1" key="1">
    <citation type="journal article" date="2014" name="Front. Microbiol.">
        <title>High frequency of phylogenetically diverse reductive dehalogenase-homologous genes in deep subseafloor sedimentary metagenomes.</title>
        <authorList>
            <person name="Kawai M."/>
            <person name="Futagami T."/>
            <person name="Toyoda A."/>
            <person name="Takaki Y."/>
            <person name="Nishi S."/>
            <person name="Hori S."/>
            <person name="Arai W."/>
            <person name="Tsubouchi T."/>
            <person name="Morono Y."/>
            <person name="Uchiyama I."/>
            <person name="Ito T."/>
            <person name="Fujiyama A."/>
            <person name="Inagaki F."/>
            <person name="Takami H."/>
        </authorList>
    </citation>
    <scope>NUCLEOTIDE SEQUENCE</scope>
    <source>
        <strain evidence="1">Expedition CK06-06</strain>
    </source>
</reference>
<name>X1K0B4_9ZZZZ</name>
<organism evidence="1">
    <name type="scientific">marine sediment metagenome</name>
    <dbReference type="NCBI Taxonomy" id="412755"/>
    <lineage>
        <taxon>unclassified sequences</taxon>
        <taxon>metagenomes</taxon>
        <taxon>ecological metagenomes</taxon>
    </lineage>
</organism>
<accession>X1K0B4</accession>
<dbReference type="EMBL" id="BARV01000561">
    <property type="protein sequence ID" value="GAH99932.1"/>
    <property type="molecule type" value="Genomic_DNA"/>
</dbReference>
<gene>
    <name evidence="1" type="ORF">S06H3_02039</name>
</gene>
<protein>
    <submittedName>
        <fullName evidence="1">Uncharacterized protein</fullName>
    </submittedName>
</protein>
<dbReference type="AlphaFoldDB" id="X1K0B4"/>
<comment type="caution">
    <text evidence="1">The sequence shown here is derived from an EMBL/GenBank/DDBJ whole genome shotgun (WGS) entry which is preliminary data.</text>
</comment>
<proteinExistence type="predicted"/>
<evidence type="ECO:0000313" key="1">
    <source>
        <dbReference type="EMBL" id="GAH99932.1"/>
    </source>
</evidence>